<dbReference type="PANTHER" id="PTHR10815:SF12">
    <property type="entry name" value="METHYLATED-DNA--PROTEIN-CYSTEINE METHYLTRANSFERASE, INDUCIBLE"/>
    <property type="match status" value="1"/>
</dbReference>
<evidence type="ECO:0000256" key="1">
    <source>
        <dbReference type="ARBA" id="ARBA00001286"/>
    </source>
</evidence>
<dbReference type="Pfam" id="PF02870">
    <property type="entry name" value="Methyltransf_1N"/>
    <property type="match status" value="1"/>
</dbReference>
<dbReference type="EC" id="2.1.1.63" evidence="9"/>
<keyword evidence="3 9" id="KW-0808">Transferase</keyword>
<dbReference type="PANTHER" id="PTHR10815">
    <property type="entry name" value="METHYLATED-DNA--PROTEIN-CYSTEINE METHYLTRANSFERASE"/>
    <property type="match status" value="1"/>
</dbReference>
<dbReference type="InterPro" id="IPR014048">
    <property type="entry name" value="MethylDNA_cys_MeTrfase_DNA-bd"/>
</dbReference>
<dbReference type="SUPFAM" id="SSF46767">
    <property type="entry name" value="Methylated DNA-protein cysteine methyltransferase, C-terminal domain"/>
    <property type="match status" value="1"/>
</dbReference>
<evidence type="ECO:0000313" key="9">
    <source>
        <dbReference type="EMBL" id="MFC6170426.1"/>
    </source>
</evidence>
<dbReference type="InterPro" id="IPR036388">
    <property type="entry name" value="WH-like_DNA-bd_sf"/>
</dbReference>
<dbReference type="PROSITE" id="PS00374">
    <property type="entry name" value="MGMT"/>
    <property type="match status" value="1"/>
</dbReference>
<proteinExistence type="predicted"/>
<keyword evidence="5" id="KW-0234">DNA repair</keyword>
<dbReference type="GO" id="GO:0003908">
    <property type="term" value="F:methylated-DNA-[protein]-cysteine S-methyltransferase activity"/>
    <property type="evidence" value="ECO:0007669"/>
    <property type="project" value="UniProtKB-EC"/>
</dbReference>
<protein>
    <submittedName>
        <fullName evidence="9">Methylated-DNA--[protein]-cysteine S-methyltransferase</fullName>
        <ecNumber evidence="9">2.1.1.63</ecNumber>
    </submittedName>
</protein>
<dbReference type="InterPro" id="IPR036631">
    <property type="entry name" value="MGMT_N_sf"/>
</dbReference>
<keyword evidence="10" id="KW-1185">Reference proteome</keyword>
<feature type="domain" description="Methylguanine DNA methyltransferase ribonuclease-like" evidence="8">
    <location>
        <begin position="17"/>
        <end position="76"/>
    </location>
</feature>
<organism evidence="9 10">
    <name type="scientific">Loigolactobacillus jiayinensis</name>
    <dbReference type="NCBI Taxonomy" id="2486016"/>
    <lineage>
        <taxon>Bacteria</taxon>
        <taxon>Bacillati</taxon>
        <taxon>Bacillota</taxon>
        <taxon>Bacilli</taxon>
        <taxon>Lactobacillales</taxon>
        <taxon>Lactobacillaceae</taxon>
        <taxon>Loigolactobacillus</taxon>
    </lineage>
</organism>
<dbReference type="InterPro" id="IPR001497">
    <property type="entry name" value="MethylDNA_cys_MeTrfase_AS"/>
</dbReference>
<reference evidence="10" key="1">
    <citation type="journal article" date="2019" name="Int. J. Syst. Evol. Microbiol.">
        <title>The Global Catalogue of Microorganisms (GCM) 10K type strain sequencing project: providing services to taxonomists for standard genome sequencing and annotation.</title>
        <authorList>
            <consortium name="The Broad Institute Genomics Platform"/>
            <consortium name="The Broad Institute Genome Sequencing Center for Infectious Disease"/>
            <person name="Wu L."/>
            <person name="Ma J."/>
        </authorList>
    </citation>
    <scope>NUCLEOTIDE SEQUENCE [LARGE SCALE GENOMIC DNA]</scope>
    <source>
        <strain evidence="10">CCM 8904</strain>
    </source>
</reference>
<keyword evidence="4" id="KW-0227">DNA damage</keyword>
<dbReference type="InterPro" id="IPR008332">
    <property type="entry name" value="MethylG_MeTrfase_N"/>
</dbReference>
<dbReference type="Pfam" id="PF01035">
    <property type="entry name" value="DNA_binding_1"/>
    <property type="match status" value="1"/>
</dbReference>
<dbReference type="NCBIfam" id="TIGR00589">
    <property type="entry name" value="ogt"/>
    <property type="match status" value="1"/>
</dbReference>
<dbReference type="CDD" id="cd06445">
    <property type="entry name" value="ATase"/>
    <property type="match status" value="1"/>
</dbReference>
<dbReference type="SUPFAM" id="SSF53155">
    <property type="entry name" value="Methylated DNA-protein cysteine methyltransferase domain"/>
    <property type="match status" value="1"/>
</dbReference>
<feature type="domain" description="Methylated-DNA-[protein]-cysteine S-methyltransferase DNA binding" evidence="7">
    <location>
        <begin position="84"/>
        <end position="162"/>
    </location>
</feature>
<evidence type="ECO:0000256" key="5">
    <source>
        <dbReference type="ARBA" id="ARBA00023204"/>
    </source>
</evidence>
<evidence type="ECO:0000256" key="6">
    <source>
        <dbReference type="ARBA" id="ARBA00049348"/>
    </source>
</evidence>
<name>A0ABW1RC22_9LACO</name>
<evidence type="ECO:0000313" key="10">
    <source>
        <dbReference type="Proteomes" id="UP001596289"/>
    </source>
</evidence>
<comment type="caution">
    <text evidence="9">The sequence shown here is derived from an EMBL/GenBank/DDBJ whole genome shotgun (WGS) entry which is preliminary data.</text>
</comment>
<dbReference type="Proteomes" id="UP001596289">
    <property type="component" value="Unassembled WGS sequence"/>
</dbReference>
<comment type="catalytic activity">
    <reaction evidence="1">
        <text>a 4-O-methyl-thymidine in DNA + L-cysteinyl-[protein] = a thymidine in DNA + S-methyl-L-cysteinyl-[protein]</text>
        <dbReference type="Rhea" id="RHEA:53428"/>
        <dbReference type="Rhea" id="RHEA-COMP:10131"/>
        <dbReference type="Rhea" id="RHEA-COMP:10132"/>
        <dbReference type="Rhea" id="RHEA-COMP:13555"/>
        <dbReference type="Rhea" id="RHEA-COMP:13556"/>
        <dbReference type="ChEBI" id="CHEBI:29950"/>
        <dbReference type="ChEBI" id="CHEBI:82612"/>
        <dbReference type="ChEBI" id="CHEBI:137386"/>
        <dbReference type="ChEBI" id="CHEBI:137387"/>
        <dbReference type="EC" id="2.1.1.63"/>
    </reaction>
</comment>
<sequence>MPTLYYSRNTFGKHTSYLAATAQGLCFVGSWDQDLSELEKFYPQATLQVATTQTQRAATQLAAYFAGQQHAFDLPIVWPTATPLQQAVWQALLQVPYGATVDYTALAQQAGYPDAVRAVASAVGKNPLLIVVPCHRVVRKDGQLGGYRGGLAMKQALLELEQAA</sequence>
<dbReference type="Gene3D" id="3.30.160.70">
    <property type="entry name" value="Methylated DNA-protein cysteine methyltransferase domain"/>
    <property type="match status" value="1"/>
</dbReference>
<evidence type="ECO:0000259" key="8">
    <source>
        <dbReference type="Pfam" id="PF02870"/>
    </source>
</evidence>
<evidence type="ECO:0000256" key="4">
    <source>
        <dbReference type="ARBA" id="ARBA00022763"/>
    </source>
</evidence>
<comment type="catalytic activity">
    <reaction evidence="6">
        <text>a 6-O-methyl-2'-deoxyguanosine in DNA + L-cysteinyl-[protein] = S-methyl-L-cysteinyl-[protein] + a 2'-deoxyguanosine in DNA</text>
        <dbReference type="Rhea" id="RHEA:24000"/>
        <dbReference type="Rhea" id="RHEA-COMP:10131"/>
        <dbReference type="Rhea" id="RHEA-COMP:10132"/>
        <dbReference type="Rhea" id="RHEA-COMP:11367"/>
        <dbReference type="Rhea" id="RHEA-COMP:11368"/>
        <dbReference type="ChEBI" id="CHEBI:29950"/>
        <dbReference type="ChEBI" id="CHEBI:82612"/>
        <dbReference type="ChEBI" id="CHEBI:85445"/>
        <dbReference type="ChEBI" id="CHEBI:85448"/>
        <dbReference type="EC" id="2.1.1.63"/>
    </reaction>
</comment>
<dbReference type="Gene3D" id="1.10.10.10">
    <property type="entry name" value="Winged helix-like DNA-binding domain superfamily/Winged helix DNA-binding domain"/>
    <property type="match status" value="1"/>
</dbReference>
<gene>
    <name evidence="9" type="ORF">ACFQGP_07540</name>
</gene>
<evidence type="ECO:0000256" key="3">
    <source>
        <dbReference type="ARBA" id="ARBA00022679"/>
    </source>
</evidence>
<dbReference type="EMBL" id="JBHSSL010000042">
    <property type="protein sequence ID" value="MFC6170426.1"/>
    <property type="molecule type" value="Genomic_DNA"/>
</dbReference>
<dbReference type="GO" id="GO:0032259">
    <property type="term" value="P:methylation"/>
    <property type="evidence" value="ECO:0007669"/>
    <property type="project" value="UniProtKB-KW"/>
</dbReference>
<evidence type="ECO:0000259" key="7">
    <source>
        <dbReference type="Pfam" id="PF01035"/>
    </source>
</evidence>
<evidence type="ECO:0000256" key="2">
    <source>
        <dbReference type="ARBA" id="ARBA00022603"/>
    </source>
</evidence>
<dbReference type="InterPro" id="IPR036217">
    <property type="entry name" value="MethylDNA_cys_MeTrfase_DNAb"/>
</dbReference>
<dbReference type="RefSeq" id="WP_125552496.1">
    <property type="nucleotide sequence ID" value="NZ_JBHSSL010000042.1"/>
</dbReference>
<accession>A0ABW1RC22</accession>
<keyword evidence="2 9" id="KW-0489">Methyltransferase</keyword>